<dbReference type="InterPro" id="IPR011048">
    <property type="entry name" value="Haem_d1_sf"/>
</dbReference>
<dbReference type="SUPFAM" id="SSF51004">
    <property type="entry name" value="C-terminal (heme d1) domain of cytochrome cd1-nitrite reductase"/>
    <property type="match status" value="1"/>
</dbReference>
<keyword evidence="3" id="KW-0732">Signal</keyword>
<feature type="compositionally biased region" description="Low complexity" evidence="1">
    <location>
        <begin position="700"/>
        <end position="713"/>
    </location>
</feature>
<feature type="compositionally biased region" description="Gly residues" evidence="1">
    <location>
        <begin position="619"/>
        <end position="699"/>
    </location>
</feature>
<gene>
    <name evidence="4" type="ORF">DVK44_12080</name>
</gene>
<keyword evidence="2" id="KW-0812">Transmembrane</keyword>
<organism evidence="4 5">
    <name type="scientific">Streptomyces paludis</name>
    <dbReference type="NCBI Taxonomy" id="2282738"/>
    <lineage>
        <taxon>Bacteria</taxon>
        <taxon>Bacillati</taxon>
        <taxon>Actinomycetota</taxon>
        <taxon>Actinomycetes</taxon>
        <taxon>Kitasatosporales</taxon>
        <taxon>Streptomycetaceae</taxon>
        <taxon>Streptomyces</taxon>
    </lineage>
</organism>
<dbReference type="PROSITE" id="PS51318">
    <property type="entry name" value="TAT"/>
    <property type="match status" value="1"/>
</dbReference>
<evidence type="ECO:0000256" key="2">
    <source>
        <dbReference type="SAM" id="Phobius"/>
    </source>
</evidence>
<reference evidence="5" key="1">
    <citation type="submission" date="2018-07" db="EMBL/GenBank/DDBJ databases">
        <authorList>
            <person name="Zhao J."/>
        </authorList>
    </citation>
    <scope>NUCLEOTIDE SEQUENCE [LARGE SCALE GENOMIC DNA]</scope>
    <source>
        <strain evidence="5">GSSD-12</strain>
    </source>
</reference>
<dbReference type="Gene3D" id="2.60.40.10">
    <property type="entry name" value="Immunoglobulins"/>
    <property type="match status" value="1"/>
</dbReference>
<dbReference type="InterPro" id="IPR027273">
    <property type="entry name" value="Neocarzinostatin-like"/>
</dbReference>
<feature type="compositionally biased region" description="Gly residues" evidence="1">
    <location>
        <begin position="732"/>
        <end position="743"/>
    </location>
</feature>
<keyword evidence="2" id="KW-0472">Membrane</keyword>
<dbReference type="EMBL" id="CP031194">
    <property type="protein sequence ID" value="AXG78327.1"/>
    <property type="molecule type" value="Genomic_DNA"/>
</dbReference>
<feature type="region of interest" description="Disordered" evidence="1">
    <location>
        <begin position="616"/>
        <end position="743"/>
    </location>
</feature>
<sequence length="789" mass="76499">MSSLLPKRHLSKRGRLLAATAAAGLLITGVTGAAPVAAVAVAGTAVTASTGAAVAAVPGSGTGPTGQTLTVSATEGLAPKGATVTVTGSGYALDKGVYLAFCVVPETGKEPTPCLGGADTTGSSGSSYWISSNPPPYAVEMVKPFTQQADGKGGFELQLTVKAQDAEIDCTQVRCAVVTKADHTHITERAQDVIVPVTFGTGDGDGNEEPTPEVPEGTVRHALTRSFGTGPAAFAVDSASGSVHVSEARGLTTYDPETGEPAGDPLAGPGTATAATMAVDPDAGLLYVPRSNAVAVVNSRTGEAVGEPIAVPGNVGLMALDPAGKRLYVAVSNAKSVLVYDTESRQAVGAPVALPFAPYGLTVDPVHHIGYAVYVGGAVVNGTYTFANNLEAIDGETATLTSTVSIGTTALGSQGVAVDPTTRTAYVGNIAAGTVSVVDLAAGEVTGTIPVGGAPKFLAFDAETKTLYAGRLNSTAVAVVDMAGDAPEILDPIELPGSPSALALDGPRHTAYALADGKVHQIARQVSPKVTRAPEDTTVEAGTEVALTAAADATPAPVALWEVSPDDGQTWNVIADSAAPELTFTARAAHDGYRYRAVFSNVVGSVRTSAARLTVEAGSGNGGTDGGSTDGGGTDGGSTDGGSTDGGTDGGSTDGGADGGVDGGADGGSTDGGSTDGGTDGGATDGGSTDGGTDGGSTDGGSTTDGGTSTAGGSTAGGSATGGSSGSSTSGGTVGGSDTTGGVDTIGGTGGGLASTGSSVLPLAGTAALLILAGAAAVLVRRRRTSTAG</sequence>
<dbReference type="InterPro" id="IPR015943">
    <property type="entry name" value="WD40/YVTN_repeat-like_dom_sf"/>
</dbReference>
<keyword evidence="5" id="KW-1185">Reference proteome</keyword>
<dbReference type="Proteomes" id="UP000253868">
    <property type="component" value="Chromosome"/>
</dbReference>
<dbReference type="InterPro" id="IPR006311">
    <property type="entry name" value="TAT_signal"/>
</dbReference>
<dbReference type="GO" id="GO:0005975">
    <property type="term" value="P:carbohydrate metabolic process"/>
    <property type="evidence" value="ECO:0007669"/>
    <property type="project" value="UniProtKB-ARBA"/>
</dbReference>
<feature type="chain" id="PRO_5016980392" evidence="3">
    <location>
        <begin position="34"/>
        <end position="789"/>
    </location>
</feature>
<dbReference type="OrthoDB" id="4175021at2"/>
<name>A0A345HNQ3_9ACTN</name>
<feature type="transmembrane region" description="Helical" evidence="2">
    <location>
        <begin position="760"/>
        <end position="780"/>
    </location>
</feature>
<dbReference type="AlphaFoldDB" id="A0A345HNQ3"/>
<dbReference type="PANTHER" id="PTHR47197:SF3">
    <property type="entry name" value="DIHYDRO-HEME D1 DEHYDROGENASE"/>
    <property type="match status" value="1"/>
</dbReference>
<proteinExistence type="predicted"/>
<dbReference type="KEGG" id="spad:DVK44_12080"/>
<dbReference type="PANTHER" id="PTHR47197">
    <property type="entry name" value="PROTEIN NIRF"/>
    <property type="match status" value="1"/>
</dbReference>
<dbReference type="InterPro" id="IPR051200">
    <property type="entry name" value="Host-pathogen_enzymatic-act"/>
</dbReference>
<protein>
    <submittedName>
        <fullName evidence="4">Endoglucanase</fullName>
    </submittedName>
</protein>
<feature type="compositionally biased region" description="Gly residues" evidence="1">
    <location>
        <begin position="714"/>
        <end position="725"/>
    </location>
</feature>
<evidence type="ECO:0000256" key="1">
    <source>
        <dbReference type="SAM" id="MobiDB-lite"/>
    </source>
</evidence>
<keyword evidence="2" id="KW-1133">Transmembrane helix</keyword>
<accession>A0A345HNQ3</accession>
<dbReference type="InterPro" id="IPR013783">
    <property type="entry name" value="Ig-like_fold"/>
</dbReference>
<dbReference type="SUPFAM" id="SSF49319">
    <property type="entry name" value="Actinoxanthin-like"/>
    <property type="match status" value="1"/>
</dbReference>
<dbReference type="Gene3D" id="2.60.40.230">
    <property type="entry name" value="Neocarzinostatin-like"/>
    <property type="match status" value="1"/>
</dbReference>
<feature type="signal peptide" evidence="3">
    <location>
        <begin position="1"/>
        <end position="33"/>
    </location>
</feature>
<evidence type="ECO:0000313" key="4">
    <source>
        <dbReference type="EMBL" id="AXG78327.1"/>
    </source>
</evidence>
<evidence type="ECO:0000313" key="5">
    <source>
        <dbReference type="Proteomes" id="UP000253868"/>
    </source>
</evidence>
<dbReference type="Gene3D" id="2.130.10.10">
    <property type="entry name" value="YVTN repeat-like/Quinoprotein amine dehydrogenase"/>
    <property type="match status" value="2"/>
</dbReference>
<evidence type="ECO:0000256" key="3">
    <source>
        <dbReference type="SAM" id="SignalP"/>
    </source>
</evidence>
<dbReference type="RefSeq" id="WP_114659677.1">
    <property type="nucleotide sequence ID" value="NZ_CP031194.1"/>
</dbReference>